<dbReference type="GO" id="GO:0009403">
    <property type="term" value="P:toxin biosynthetic process"/>
    <property type="evidence" value="ECO:0007669"/>
    <property type="project" value="UniProtKB-ARBA"/>
</dbReference>
<dbReference type="Pfam" id="PF00067">
    <property type="entry name" value="p450"/>
    <property type="match status" value="1"/>
</dbReference>
<dbReference type="PANTHER" id="PTHR24305:SF210">
    <property type="entry name" value="CYTOCHROME P450 MONOOXYGENASE ASQL-RELATED"/>
    <property type="match status" value="1"/>
</dbReference>
<comment type="caution">
    <text evidence="10">The sequence shown here is derived from an EMBL/GenBank/DDBJ whole genome shotgun (WGS) entry which is preliminary data.</text>
</comment>
<dbReference type="GO" id="GO:0016705">
    <property type="term" value="F:oxidoreductase activity, acting on paired donors, with incorporation or reduction of molecular oxygen"/>
    <property type="evidence" value="ECO:0007669"/>
    <property type="project" value="InterPro"/>
</dbReference>
<keyword evidence="11" id="KW-1185">Reference proteome</keyword>
<protein>
    <submittedName>
        <fullName evidence="10">Cytochrome P450 monooxygenase aclL</fullName>
    </submittedName>
</protein>
<keyword evidence="3 8" id="KW-0349">Heme</keyword>
<evidence type="ECO:0000256" key="7">
    <source>
        <dbReference type="ARBA" id="ARBA00023033"/>
    </source>
</evidence>
<keyword evidence="4 8" id="KW-0479">Metal-binding</keyword>
<dbReference type="GO" id="GO:0020037">
    <property type="term" value="F:heme binding"/>
    <property type="evidence" value="ECO:0007669"/>
    <property type="project" value="InterPro"/>
</dbReference>
<proteinExistence type="inferred from homology"/>
<accession>A0A5Q4BXX3</accession>
<dbReference type="Gene3D" id="1.10.630.10">
    <property type="entry name" value="Cytochrome P450"/>
    <property type="match status" value="1"/>
</dbReference>
<dbReference type="PRINTS" id="PR00385">
    <property type="entry name" value="P450"/>
</dbReference>
<dbReference type="Proteomes" id="UP000326340">
    <property type="component" value="Unassembled WGS sequence"/>
</dbReference>
<evidence type="ECO:0000256" key="8">
    <source>
        <dbReference type="PIRSR" id="PIRSR602401-1"/>
    </source>
</evidence>
<dbReference type="FunFam" id="1.10.630.10:FF:000047">
    <property type="entry name" value="Cytochrome P450 monooxygenase"/>
    <property type="match status" value="1"/>
</dbReference>
<dbReference type="EMBL" id="PUHP01000217">
    <property type="protein sequence ID" value="TQN71932.1"/>
    <property type="molecule type" value="Genomic_DNA"/>
</dbReference>
<dbReference type="PANTHER" id="PTHR24305">
    <property type="entry name" value="CYTOCHROME P450"/>
    <property type="match status" value="1"/>
</dbReference>
<name>A0A5Q4BXX3_9PEZI</name>
<dbReference type="InterPro" id="IPR002401">
    <property type="entry name" value="Cyt_P450_E_grp-I"/>
</dbReference>
<gene>
    <name evidence="10" type="primary">AclL-3</name>
    <name evidence="10" type="ORF">CSHISOI_03601</name>
</gene>
<dbReference type="InterPro" id="IPR001128">
    <property type="entry name" value="Cyt_P450"/>
</dbReference>
<dbReference type="SUPFAM" id="SSF48264">
    <property type="entry name" value="Cytochrome P450"/>
    <property type="match status" value="1"/>
</dbReference>
<evidence type="ECO:0000256" key="2">
    <source>
        <dbReference type="ARBA" id="ARBA00010617"/>
    </source>
</evidence>
<dbReference type="OrthoDB" id="1470350at2759"/>
<evidence type="ECO:0000313" key="11">
    <source>
        <dbReference type="Proteomes" id="UP000326340"/>
    </source>
</evidence>
<dbReference type="AlphaFoldDB" id="A0A5Q4BXX3"/>
<evidence type="ECO:0000256" key="9">
    <source>
        <dbReference type="RuleBase" id="RU000461"/>
    </source>
</evidence>
<reference evidence="10 11" key="1">
    <citation type="journal article" date="2019" name="Sci. Rep.">
        <title>Colletotrichum shisoi sp. nov., an anthracnose pathogen of Perilla frutescens in Japan: molecular phylogenetic, morphological and genomic evidence.</title>
        <authorList>
            <person name="Gan P."/>
            <person name="Tsushima A."/>
            <person name="Hiroyama R."/>
            <person name="Narusaka M."/>
            <person name="Takano Y."/>
            <person name="Narusaka Y."/>
            <person name="Kawaradani M."/>
            <person name="Damm U."/>
            <person name="Shirasu K."/>
        </authorList>
    </citation>
    <scope>NUCLEOTIDE SEQUENCE [LARGE SCALE GENOMIC DNA]</scope>
    <source>
        <strain evidence="10 11">PG-2018a</strain>
    </source>
</reference>
<dbReference type="PRINTS" id="PR00463">
    <property type="entry name" value="EP450I"/>
</dbReference>
<dbReference type="GO" id="GO:0004497">
    <property type="term" value="F:monooxygenase activity"/>
    <property type="evidence" value="ECO:0007669"/>
    <property type="project" value="UniProtKB-KW"/>
</dbReference>
<comment type="similarity">
    <text evidence="2 9">Belongs to the cytochrome P450 family.</text>
</comment>
<dbReference type="InterPro" id="IPR050121">
    <property type="entry name" value="Cytochrome_P450_monoxygenase"/>
</dbReference>
<feature type="binding site" description="axial binding residue" evidence="8">
    <location>
        <position position="451"/>
    </location>
    <ligand>
        <name>heme</name>
        <dbReference type="ChEBI" id="CHEBI:30413"/>
    </ligand>
    <ligandPart>
        <name>Fe</name>
        <dbReference type="ChEBI" id="CHEBI:18248"/>
    </ligandPart>
</feature>
<organism evidence="10 11">
    <name type="scientific">Colletotrichum shisoi</name>
    <dbReference type="NCBI Taxonomy" id="2078593"/>
    <lineage>
        <taxon>Eukaryota</taxon>
        <taxon>Fungi</taxon>
        <taxon>Dikarya</taxon>
        <taxon>Ascomycota</taxon>
        <taxon>Pezizomycotina</taxon>
        <taxon>Sordariomycetes</taxon>
        <taxon>Hypocreomycetidae</taxon>
        <taxon>Glomerellales</taxon>
        <taxon>Glomerellaceae</taxon>
        <taxon>Colletotrichum</taxon>
        <taxon>Colletotrichum destructivum species complex</taxon>
    </lineage>
</organism>
<evidence type="ECO:0000256" key="6">
    <source>
        <dbReference type="ARBA" id="ARBA00023004"/>
    </source>
</evidence>
<evidence type="ECO:0000256" key="1">
    <source>
        <dbReference type="ARBA" id="ARBA00001971"/>
    </source>
</evidence>
<evidence type="ECO:0000313" key="10">
    <source>
        <dbReference type="EMBL" id="TQN71932.1"/>
    </source>
</evidence>
<dbReference type="GO" id="GO:0005506">
    <property type="term" value="F:iron ion binding"/>
    <property type="evidence" value="ECO:0007669"/>
    <property type="project" value="InterPro"/>
</dbReference>
<dbReference type="PROSITE" id="PS00086">
    <property type="entry name" value="CYTOCHROME_P450"/>
    <property type="match status" value="1"/>
</dbReference>
<dbReference type="InterPro" id="IPR036396">
    <property type="entry name" value="Cyt_P450_sf"/>
</dbReference>
<sequence>MTFLGFILLVVRADLKILPFVGSPRGRGQVPVQRFPASSPPLSWAELPKLAGVTRAYYLFFDVRGVSHWKVKEWHEKYGEVVRIAPGELSYTSSQAWQAIYGFPNKDGTGNFEKDAQWWNKNVNGVENILTADHAGHKRMRRLQNPAFSDKALKAQESVITGYVKLLIHKLHGEASDSGAAAAVVDMNSWYNFTTFDIIGDLAFGEPFYCLRDAGWHWWLHAVFDIFQAGTYLRAARRFPSPLSEMLLLLIPRRLIKTRVAQFKFGVDRVDRRLEQETDRPDFMSYILQGSDEKSMTVDEMHAAAQVLIVAGSETTATGLTAATYLLCENPHTLARLTAEIRDAFEDEDGITIQSTAALGYLNAVVEEALRLGPPGPGTFPRVVPDGGRTVCGSFVPAGYSVGVHHLSINRSPAHFREPDGFHPERWLDDPGFESDKKAAAQPFSFGPRNCIGKNLAYAEIRTILARVVWNFDMKLHPDSAGWLGRQKMFTTWHKTEMKVYLSGRKR</sequence>
<keyword evidence="7 9" id="KW-0503">Monooxygenase</keyword>
<dbReference type="InterPro" id="IPR017972">
    <property type="entry name" value="Cyt_P450_CS"/>
</dbReference>
<dbReference type="CDD" id="cd11058">
    <property type="entry name" value="CYP60B-like"/>
    <property type="match status" value="1"/>
</dbReference>
<evidence type="ECO:0000256" key="5">
    <source>
        <dbReference type="ARBA" id="ARBA00023002"/>
    </source>
</evidence>
<comment type="cofactor">
    <cofactor evidence="1 8">
        <name>heme</name>
        <dbReference type="ChEBI" id="CHEBI:30413"/>
    </cofactor>
</comment>
<keyword evidence="6 8" id="KW-0408">Iron</keyword>
<evidence type="ECO:0000256" key="3">
    <source>
        <dbReference type="ARBA" id="ARBA00022617"/>
    </source>
</evidence>
<keyword evidence="5 9" id="KW-0560">Oxidoreductase</keyword>
<evidence type="ECO:0000256" key="4">
    <source>
        <dbReference type="ARBA" id="ARBA00022723"/>
    </source>
</evidence>